<evidence type="ECO:0000256" key="2">
    <source>
        <dbReference type="ARBA" id="ARBA00005464"/>
    </source>
</evidence>
<dbReference type="InterPro" id="IPR046357">
    <property type="entry name" value="PPIase_dom_sf"/>
</dbReference>
<protein>
    <recommendedName>
        <fullName evidence="3">peptidylprolyl isomerase</fullName>
        <ecNumber evidence="3">5.2.1.8</ecNumber>
    </recommendedName>
</protein>
<reference evidence="8" key="1">
    <citation type="submission" date="2020-05" db="EMBL/GenBank/DDBJ databases">
        <authorList>
            <person name="Chiriac C."/>
            <person name="Salcher M."/>
            <person name="Ghai R."/>
            <person name="Kavagutti S V."/>
        </authorList>
    </citation>
    <scope>NUCLEOTIDE SEQUENCE</scope>
</reference>
<dbReference type="GO" id="GO:0043335">
    <property type="term" value="P:protein unfolding"/>
    <property type="evidence" value="ECO:0007669"/>
    <property type="project" value="TreeGrafter"/>
</dbReference>
<dbReference type="InterPro" id="IPR027304">
    <property type="entry name" value="Trigger_fact/SurA_dom_sf"/>
</dbReference>
<dbReference type="GO" id="GO:0003755">
    <property type="term" value="F:peptidyl-prolyl cis-trans isomerase activity"/>
    <property type="evidence" value="ECO:0007669"/>
    <property type="project" value="UniProtKB-KW"/>
</dbReference>
<dbReference type="Pfam" id="PF05698">
    <property type="entry name" value="Trigger_C"/>
    <property type="match status" value="1"/>
</dbReference>
<comment type="catalytic activity">
    <reaction evidence="1">
        <text>[protein]-peptidylproline (omega=180) = [protein]-peptidylproline (omega=0)</text>
        <dbReference type="Rhea" id="RHEA:16237"/>
        <dbReference type="Rhea" id="RHEA-COMP:10747"/>
        <dbReference type="Rhea" id="RHEA-COMP:10748"/>
        <dbReference type="ChEBI" id="CHEBI:83833"/>
        <dbReference type="ChEBI" id="CHEBI:83834"/>
        <dbReference type="EC" id="5.2.1.8"/>
    </reaction>
</comment>
<evidence type="ECO:0000256" key="6">
    <source>
        <dbReference type="ARBA" id="ARBA00023235"/>
    </source>
</evidence>
<dbReference type="Gene3D" id="1.10.3120.10">
    <property type="entry name" value="Trigger factor, C-terminal domain"/>
    <property type="match status" value="1"/>
</dbReference>
<sequence>MKSAVETLSPTRVKLDVEVPFEDLAASLDKAYKTIAASVSIPGFRKGKIPARIIDQRVGRGAVLEEAVNAYLPEAYAEAVRESGVRPVGRPDVEVTGIEDGKALTFSAEVDVRPEFDLPAFDSIVVEVAAAEVTEEDIDKQLTSLRSRFASLTPVERAAADGDVLLVDIAGFDEEGNPVDDLVGNAMSYELGTEGLLPGFDEAVAGATAGETRTFEFSPEVGEFEGRTLEVKATVTAVRERILPAADDDFAGMASEFDTIEELRKDMTGRIAEMKKVEQMNEARQKVLQALLDALDIPLPEGAITAEVEEHFADGHGDDEHREAFIKDTRDGLKTQFILDKIGEGQEIPVGEAELSGWLVQQAPRYGVSPDQLAQALVENGQVDMAFVDIRRGKALTIAAQGARIVDPSGAQLDLSGI</sequence>
<dbReference type="PANTHER" id="PTHR30560:SF3">
    <property type="entry name" value="TRIGGER FACTOR-LIKE PROTEIN TIG, CHLOROPLASTIC"/>
    <property type="match status" value="1"/>
</dbReference>
<dbReference type="GO" id="GO:0044183">
    <property type="term" value="F:protein folding chaperone"/>
    <property type="evidence" value="ECO:0007669"/>
    <property type="project" value="TreeGrafter"/>
</dbReference>
<evidence type="ECO:0000256" key="5">
    <source>
        <dbReference type="ARBA" id="ARBA00023186"/>
    </source>
</evidence>
<dbReference type="InterPro" id="IPR008881">
    <property type="entry name" value="Trigger_fac_ribosome-bd_bac"/>
</dbReference>
<dbReference type="NCBIfam" id="TIGR00115">
    <property type="entry name" value="tig"/>
    <property type="match status" value="1"/>
</dbReference>
<keyword evidence="5" id="KW-0143">Chaperone</keyword>
<dbReference type="Gene3D" id="3.30.70.1050">
    <property type="entry name" value="Trigger factor ribosome-binding domain"/>
    <property type="match status" value="1"/>
</dbReference>
<dbReference type="PROSITE" id="PS50059">
    <property type="entry name" value="FKBP_PPIASE"/>
    <property type="match status" value="1"/>
</dbReference>
<evidence type="ECO:0000313" key="8">
    <source>
        <dbReference type="EMBL" id="CAB4909470.1"/>
    </source>
</evidence>
<dbReference type="Gene3D" id="3.10.50.40">
    <property type="match status" value="1"/>
</dbReference>
<dbReference type="EC" id="5.2.1.8" evidence="3"/>
<comment type="similarity">
    <text evidence="2">Belongs to the FKBP-type PPIase family. Tig subfamily.</text>
</comment>
<dbReference type="PIRSF" id="PIRSF003095">
    <property type="entry name" value="Trigger_factor"/>
    <property type="match status" value="1"/>
</dbReference>
<dbReference type="PANTHER" id="PTHR30560">
    <property type="entry name" value="TRIGGER FACTOR CHAPERONE AND PEPTIDYL-PROLYL CIS/TRANS ISOMERASE"/>
    <property type="match status" value="1"/>
</dbReference>
<evidence type="ECO:0000259" key="7">
    <source>
        <dbReference type="PROSITE" id="PS50059"/>
    </source>
</evidence>
<keyword evidence="4" id="KW-0697">Rotamase</keyword>
<dbReference type="InterPro" id="IPR036611">
    <property type="entry name" value="Trigger_fac_ribosome-bd_sf"/>
</dbReference>
<organism evidence="8">
    <name type="scientific">freshwater metagenome</name>
    <dbReference type="NCBI Taxonomy" id="449393"/>
    <lineage>
        <taxon>unclassified sequences</taxon>
        <taxon>metagenomes</taxon>
        <taxon>ecological metagenomes</taxon>
    </lineage>
</organism>
<dbReference type="InterPro" id="IPR001179">
    <property type="entry name" value="PPIase_FKBP_dom"/>
</dbReference>
<dbReference type="HAMAP" id="MF_00303">
    <property type="entry name" value="Trigger_factor_Tig"/>
    <property type="match status" value="1"/>
</dbReference>
<dbReference type="GO" id="GO:0015031">
    <property type="term" value="P:protein transport"/>
    <property type="evidence" value="ECO:0007669"/>
    <property type="project" value="InterPro"/>
</dbReference>
<dbReference type="SUPFAM" id="SSF102735">
    <property type="entry name" value="Trigger factor ribosome-binding domain"/>
    <property type="match status" value="1"/>
</dbReference>
<dbReference type="AlphaFoldDB" id="A0A6J7GZ24"/>
<gene>
    <name evidence="8" type="ORF">UFOPK3610_00682</name>
</gene>
<evidence type="ECO:0000256" key="3">
    <source>
        <dbReference type="ARBA" id="ARBA00013194"/>
    </source>
</evidence>
<feature type="domain" description="PPIase FKBP-type" evidence="7">
    <location>
        <begin position="162"/>
        <end position="222"/>
    </location>
</feature>
<evidence type="ECO:0000256" key="4">
    <source>
        <dbReference type="ARBA" id="ARBA00023110"/>
    </source>
</evidence>
<dbReference type="GO" id="GO:0051083">
    <property type="term" value="P:'de novo' cotranslational protein folding"/>
    <property type="evidence" value="ECO:0007669"/>
    <property type="project" value="TreeGrafter"/>
</dbReference>
<keyword evidence="6" id="KW-0413">Isomerase</keyword>
<dbReference type="SUPFAM" id="SSF109998">
    <property type="entry name" value="Triger factor/SurA peptide-binding domain-like"/>
    <property type="match status" value="1"/>
</dbReference>
<dbReference type="InterPro" id="IPR008880">
    <property type="entry name" value="Trigger_fac_C"/>
</dbReference>
<dbReference type="GO" id="GO:0043022">
    <property type="term" value="F:ribosome binding"/>
    <property type="evidence" value="ECO:0007669"/>
    <property type="project" value="TreeGrafter"/>
</dbReference>
<name>A0A6J7GZ24_9ZZZZ</name>
<dbReference type="InterPro" id="IPR005215">
    <property type="entry name" value="Trig_fac"/>
</dbReference>
<dbReference type="InterPro" id="IPR037041">
    <property type="entry name" value="Trigger_fac_C_sf"/>
</dbReference>
<dbReference type="Pfam" id="PF00254">
    <property type="entry name" value="FKBP_C"/>
    <property type="match status" value="1"/>
</dbReference>
<dbReference type="Pfam" id="PF05697">
    <property type="entry name" value="Trigger_N"/>
    <property type="match status" value="1"/>
</dbReference>
<dbReference type="EMBL" id="CAFBMR010000017">
    <property type="protein sequence ID" value="CAB4909470.1"/>
    <property type="molecule type" value="Genomic_DNA"/>
</dbReference>
<evidence type="ECO:0000256" key="1">
    <source>
        <dbReference type="ARBA" id="ARBA00000971"/>
    </source>
</evidence>
<dbReference type="SUPFAM" id="SSF54534">
    <property type="entry name" value="FKBP-like"/>
    <property type="match status" value="1"/>
</dbReference>
<proteinExistence type="inferred from homology"/>
<accession>A0A6J7GZ24</accession>